<gene>
    <name evidence="10" type="ORF">POM99_06395</name>
</gene>
<feature type="transmembrane region" description="Helical" evidence="8">
    <location>
        <begin position="57"/>
        <end position="79"/>
    </location>
</feature>
<dbReference type="InterPro" id="IPR010290">
    <property type="entry name" value="TM_effector"/>
</dbReference>
<dbReference type="RefSeq" id="WP_277276027.1">
    <property type="nucleotide sequence ID" value="NZ_JAROCY010000005.1"/>
</dbReference>
<dbReference type="PROSITE" id="PS50850">
    <property type="entry name" value="MFS"/>
    <property type="match status" value="1"/>
</dbReference>
<feature type="transmembrane region" description="Helical" evidence="8">
    <location>
        <begin position="183"/>
        <end position="203"/>
    </location>
</feature>
<evidence type="ECO:0000256" key="7">
    <source>
        <dbReference type="SAM" id="MobiDB-lite"/>
    </source>
</evidence>
<feature type="transmembrane region" description="Helical" evidence="8">
    <location>
        <begin position="268"/>
        <end position="286"/>
    </location>
</feature>
<keyword evidence="4 8" id="KW-0812">Transmembrane</keyword>
<proteinExistence type="predicted"/>
<keyword evidence="3" id="KW-1003">Cell membrane</keyword>
<reference evidence="10 11" key="1">
    <citation type="submission" date="2023-03" db="EMBL/GenBank/DDBJ databases">
        <title>Novosphingobium cyanobacteriorum sp. nov., isolated from a eutrophic reservoir during the Microcystis bloom period.</title>
        <authorList>
            <person name="Kang M."/>
            <person name="Le V."/>
            <person name="Ko S.-R."/>
            <person name="Lee S.-A."/>
            <person name="Ahn C.-Y."/>
        </authorList>
    </citation>
    <scope>NUCLEOTIDE SEQUENCE [LARGE SCALE GENOMIC DNA]</scope>
    <source>
        <strain evidence="10 11">HBC54</strain>
    </source>
</reference>
<evidence type="ECO:0000313" key="10">
    <source>
        <dbReference type="EMBL" id="MDF8332821.1"/>
    </source>
</evidence>
<dbReference type="PANTHER" id="PTHR23513">
    <property type="entry name" value="INTEGRAL MEMBRANE EFFLUX PROTEIN-RELATED"/>
    <property type="match status" value="1"/>
</dbReference>
<dbReference type="Pfam" id="PF05977">
    <property type="entry name" value="MFS_3"/>
    <property type="match status" value="1"/>
</dbReference>
<dbReference type="Proteomes" id="UP001222770">
    <property type="component" value="Unassembled WGS sequence"/>
</dbReference>
<evidence type="ECO:0000256" key="1">
    <source>
        <dbReference type="ARBA" id="ARBA00004651"/>
    </source>
</evidence>
<feature type="transmembrane region" description="Helical" evidence="8">
    <location>
        <begin position="30"/>
        <end position="51"/>
    </location>
</feature>
<evidence type="ECO:0000256" key="2">
    <source>
        <dbReference type="ARBA" id="ARBA00022448"/>
    </source>
</evidence>
<evidence type="ECO:0000259" key="9">
    <source>
        <dbReference type="PROSITE" id="PS50850"/>
    </source>
</evidence>
<name>A0ABT6CGB1_9SPHN</name>
<organism evidence="10 11">
    <name type="scientific">Novosphingobium cyanobacteriorum</name>
    <dbReference type="NCBI Taxonomy" id="3024215"/>
    <lineage>
        <taxon>Bacteria</taxon>
        <taxon>Pseudomonadati</taxon>
        <taxon>Pseudomonadota</taxon>
        <taxon>Alphaproteobacteria</taxon>
        <taxon>Sphingomonadales</taxon>
        <taxon>Sphingomonadaceae</taxon>
        <taxon>Novosphingobium</taxon>
    </lineage>
</organism>
<dbReference type="PANTHER" id="PTHR23513:SF11">
    <property type="entry name" value="STAPHYLOFERRIN A TRANSPORTER"/>
    <property type="match status" value="1"/>
</dbReference>
<dbReference type="Gene3D" id="1.20.1250.20">
    <property type="entry name" value="MFS general substrate transporter like domains"/>
    <property type="match status" value="1"/>
</dbReference>
<feature type="transmembrane region" description="Helical" evidence="8">
    <location>
        <begin position="356"/>
        <end position="376"/>
    </location>
</feature>
<feature type="transmembrane region" description="Helical" evidence="8">
    <location>
        <begin position="322"/>
        <end position="344"/>
    </location>
</feature>
<dbReference type="InterPro" id="IPR020846">
    <property type="entry name" value="MFS_dom"/>
</dbReference>
<keyword evidence="6 8" id="KW-0472">Membrane</keyword>
<keyword evidence="5 8" id="KW-1133">Transmembrane helix</keyword>
<dbReference type="SUPFAM" id="SSF103473">
    <property type="entry name" value="MFS general substrate transporter"/>
    <property type="match status" value="1"/>
</dbReference>
<keyword evidence="11" id="KW-1185">Reference proteome</keyword>
<dbReference type="CDD" id="cd06173">
    <property type="entry name" value="MFS_MefA_like"/>
    <property type="match status" value="1"/>
</dbReference>
<feature type="transmembrane region" description="Helical" evidence="8">
    <location>
        <begin position="382"/>
        <end position="405"/>
    </location>
</feature>
<protein>
    <submittedName>
        <fullName evidence="10">MFS transporter</fullName>
    </submittedName>
</protein>
<accession>A0ABT6CGB1</accession>
<comment type="subcellular location">
    <subcellularLocation>
        <location evidence="1">Cell membrane</location>
        <topology evidence="1">Multi-pass membrane protein</topology>
    </subcellularLocation>
</comment>
<evidence type="ECO:0000256" key="3">
    <source>
        <dbReference type="ARBA" id="ARBA00022475"/>
    </source>
</evidence>
<sequence>MTSTPPQPPDQPTGRGALAPFRYPAFRSIWIANLFSNVGSTIQSVAAAWLMTDLTSSHVLVALVQASATIPILLLGVFAGAIADNFDRRRVMMAAQTGMLAVSAILAVMGYAGWITPLSLLALTLMVGIGTALNGPAWQASVRLQVGRADLPQAIALNAISFNLARSVGPALGGLLISLWSVSLAFAINAASYIGMIVVLWLWRPEAPRPQRQPMLAAIRVGAEFCWQSIPIRKVLLRGACFGIGAAGMQALLPTVVRQLLHGTELDYGLMLGAFGIGSIVVALWVGKARRRFGSENVVSVGAAAFIVSLLVLSTARSMPLALIASLLGGMGWVCAMTSLNVAMQLRSPEAILGRCLSIYQAVTFGGMAAGAWLWGTVADKISLPFALDAAAVWMALTLALRFIAPMPTREEGRLDSVEEPNAKQPGTGGSARPA</sequence>
<keyword evidence="2" id="KW-0813">Transport</keyword>
<feature type="domain" description="Major facilitator superfamily (MFS) profile" evidence="9">
    <location>
        <begin position="25"/>
        <end position="408"/>
    </location>
</feature>
<evidence type="ECO:0000256" key="4">
    <source>
        <dbReference type="ARBA" id="ARBA00022692"/>
    </source>
</evidence>
<dbReference type="EMBL" id="JAROCY010000005">
    <property type="protein sequence ID" value="MDF8332821.1"/>
    <property type="molecule type" value="Genomic_DNA"/>
</dbReference>
<evidence type="ECO:0000256" key="6">
    <source>
        <dbReference type="ARBA" id="ARBA00023136"/>
    </source>
</evidence>
<evidence type="ECO:0000313" key="11">
    <source>
        <dbReference type="Proteomes" id="UP001222770"/>
    </source>
</evidence>
<evidence type="ECO:0000256" key="8">
    <source>
        <dbReference type="SAM" id="Phobius"/>
    </source>
</evidence>
<feature type="transmembrane region" description="Helical" evidence="8">
    <location>
        <begin position="235"/>
        <end position="256"/>
    </location>
</feature>
<dbReference type="InterPro" id="IPR036259">
    <property type="entry name" value="MFS_trans_sf"/>
</dbReference>
<feature type="transmembrane region" description="Helical" evidence="8">
    <location>
        <begin position="298"/>
        <end position="316"/>
    </location>
</feature>
<feature type="region of interest" description="Disordered" evidence="7">
    <location>
        <begin position="412"/>
        <end position="435"/>
    </location>
</feature>
<comment type="caution">
    <text evidence="10">The sequence shown here is derived from an EMBL/GenBank/DDBJ whole genome shotgun (WGS) entry which is preliminary data.</text>
</comment>
<evidence type="ECO:0000256" key="5">
    <source>
        <dbReference type="ARBA" id="ARBA00022989"/>
    </source>
</evidence>